<keyword evidence="4" id="KW-1185">Reference proteome</keyword>
<feature type="transmembrane region" description="Helical" evidence="1">
    <location>
        <begin position="144"/>
        <end position="165"/>
    </location>
</feature>
<keyword evidence="1" id="KW-0812">Transmembrane</keyword>
<organism evidence="3 4">
    <name type="scientific">Actinacidiphila bryophytorum</name>
    <dbReference type="NCBI Taxonomy" id="1436133"/>
    <lineage>
        <taxon>Bacteria</taxon>
        <taxon>Bacillati</taxon>
        <taxon>Actinomycetota</taxon>
        <taxon>Actinomycetes</taxon>
        <taxon>Kitasatosporales</taxon>
        <taxon>Streptomycetaceae</taxon>
        <taxon>Actinacidiphila</taxon>
    </lineage>
</organism>
<keyword evidence="1" id="KW-1133">Transmembrane helix</keyword>
<name>A0A9W4E3C3_9ACTN</name>
<feature type="transmembrane region" description="Helical" evidence="1">
    <location>
        <begin position="37"/>
        <end position="63"/>
    </location>
</feature>
<evidence type="ECO:0000259" key="2">
    <source>
        <dbReference type="Pfam" id="PF00487"/>
    </source>
</evidence>
<dbReference type="GO" id="GO:0006629">
    <property type="term" value="P:lipid metabolic process"/>
    <property type="evidence" value="ECO:0007669"/>
    <property type="project" value="InterPro"/>
</dbReference>
<keyword evidence="1" id="KW-0472">Membrane</keyword>
<protein>
    <submittedName>
        <fullName evidence="3">FA_desaturase domain-containing protein</fullName>
    </submittedName>
</protein>
<evidence type="ECO:0000256" key="1">
    <source>
        <dbReference type="SAM" id="Phobius"/>
    </source>
</evidence>
<feature type="transmembrane region" description="Helical" evidence="1">
    <location>
        <begin position="202"/>
        <end position="221"/>
    </location>
</feature>
<dbReference type="AlphaFoldDB" id="A0A9W4E3C3"/>
<feature type="domain" description="Fatty acid desaturase" evidence="2">
    <location>
        <begin position="53"/>
        <end position="289"/>
    </location>
</feature>
<feature type="transmembrane region" description="Helical" evidence="1">
    <location>
        <begin position="177"/>
        <end position="196"/>
    </location>
</feature>
<dbReference type="Proteomes" id="UP001153328">
    <property type="component" value="Unassembled WGS sequence"/>
</dbReference>
<dbReference type="CDD" id="cd03510">
    <property type="entry name" value="Rhizobitoxine-FADS-like"/>
    <property type="match status" value="1"/>
</dbReference>
<reference evidence="3" key="1">
    <citation type="submission" date="2021-06" db="EMBL/GenBank/DDBJ databases">
        <authorList>
            <person name="Arsene-Ploetze F."/>
        </authorList>
    </citation>
    <scope>NUCLEOTIDE SEQUENCE</scope>
    <source>
        <strain evidence="3">SBRY1</strain>
    </source>
</reference>
<gene>
    <name evidence="3" type="ORF">SBRY_100120</name>
</gene>
<comment type="caution">
    <text evidence="3">The sequence shown here is derived from an EMBL/GenBank/DDBJ whole genome shotgun (WGS) entry which is preliminary data.</text>
</comment>
<accession>A0A9W4E3C3</accession>
<dbReference type="InterPro" id="IPR005804">
    <property type="entry name" value="FA_desaturase_dom"/>
</dbReference>
<sequence length="341" mass="38119">MQKDHWGRVVPADVKKAVRDCSATDNWRNWLFLTGDWGLIVAAAATHLYVGGIAVYLLSVLVIGSRMRALANLLHESAHYKLFADRRMNGIAGAVLCAWPLYTGYRTYVRQHRLHHRNLWKGEQDPDLALYRMTRTENARRGAVSFRSFVLTHVVFVVIPVLPLRRLIAESGRGRRLLVPLASLLAALALHTWVSGTAGDILIRYWLIPWATAYQVIAYWAELGEHGGLSGRGHDWGSRNWRGSAVSRWLIGSHSDDLYHLLHHFFPSVPHYRLTELDHTCRDRWSDYRAQGRCSGFFVGGHDGVSVLHDIWDGGGCRAETAPAPAVPAVVPAVLGTEGIG</sequence>
<dbReference type="Pfam" id="PF00487">
    <property type="entry name" value="FA_desaturase"/>
    <property type="match status" value="1"/>
</dbReference>
<dbReference type="EMBL" id="CAJVAX010000002">
    <property type="protein sequence ID" value="CAG7613091.1"/>
    <property type="molecule type" value="Genomic_DNA"/>
</dbReference>
<evidence type="ECO:0000313" key="4">
    <source>
        <dbReference type="Proteomes" id="UP001153328"/>
    </source>
</evidence>
<proteinExistence type="predicted"/>
<evidence type="ECO:0000313" key="3">
    <source>
        <dbReference type="EMBL" id="CAG7613091.1"/>
    </source>
</evidence>